<protein>
    <recommendedName>
        <fullName evidence="4">Type IX secretion system membrane protein PorP/SprF</fullName>
    </recommendedName>
</protein>
<feature type="signal peptide" evidence="1">
    <location>
        <begin position="1"/>
        <end position="25"/>
    </location>
</feature>
<gene>
    <name evidence="2" type="ORF">DJ013_13030</name>
</gene>
<evidence type="ECO:0000313" key="3">
    <source>
        <dbReference type="Proteomes" id="UP000249873"/>
    </source>
</evidence>
<reference evidence="2 3" key="1">
    <citation type="submission" date="2018-05" db="EMBL/GenBank/DDBJ databases">
        <title>Complete genome sequence of Arcticibacterium luteifluviistationis SM1504T, a cytophagaceae bacterium isolated from Arctic surface seawater.</title>
        <authorList>
            <person name="Li Y."/>
            <person name="Qin Q.-L."/>
        </authorList>
    </citation>
    <scope>NUCLEOTIDE SEQUENCE [LARGE SCALE GENOMIC DNA]</scope>
    <source>
        <strain evidence="2 3">SM1504</strain>
    </source>
</reference>
<sequence length="321" mass="35316">MDKIFSIKNLILVTTLSLFGQITFAQSDPQFTQYVFNRFYLNPGAAGLGGQTDITAFYRTQWAGYTGTFDPGGGPQTQLISASVPFPQLKGGLGLYFMNDQIGGGSGNREINLSYAFHKRVGNNILGIGGSAGLYTRTLDGGEYRPREPDDTSIPTSKVSESHIDVSAGVYLYNPSYELGLSVKHINQPSFGFSTLTGKNPLNRSLYLNGSFLIGISYTLDVRPMFVIKSDFKTVSPEVGALVSYNSSYWAGLNYRWQDAASFLIGGNFLNKKVKIGYALDYVVFGELAKATTSHEFMLSYTLSPPRSGKKSIIRTPRYRY</sequence>
<dbReference type="Pfam" id="PF11751">
    <property type="entry name" value="PorP_SprF"/>
    <property type="match status" value="1"/>
</dbReference>
<dbReference type="InterPro" id="IPR019861">
    <property type="entry name" value="PorP/SprF_Bacteroidetes"/>
</dbReference>
<dbReference type="NCBIfam" id="TIGR03519">
    <property type="entry name" value="T9SS_PorP_fam"/>
    <property type="match status" value="1"/>
</dbReference>
<dbReference type="KEGG" id="als:DJ013_13030"/>
<feature type="chain" id="PRO_5016422015" description="Type IX secretion system membrane protein PorP/SprF" evidence="1">
    <location>
        <begin position="26"/>
        <end position="321"/>
    </location>
</feature>
<proteinExistence type="predicted"/>
<keyword evidence="1" id="KW-0732">Signal</keyword>
<accession>A0A2Z4GDF0</accession>
<dbReference type="Proteomes" id="UP000249873">
    <property type="component" value="Chromosome"/>
</dbReference>
<evidence type="ECO:0000313" key="2">
    <source>
        <dbReference type="EMBL" id="AWV99038.1"/>
    </source>
</evidence>
<evidence type="ECO:0000256" key="1">
    <source>
        <dbReference type="SAM" id="SignalP"/>
    </source>
</evidence>
<dbReference type="AlphaFoldDB" id="A0A2Z4GDF0"/>
<organism evidence="2 3">
    <name type="scientific">Arcticibacterium luteifluviistationis</name>
    <dbReference type="NCBI Taxonomy" id="1784714"/>
    <lineage>
        <taxon>Bacteria</taxon>
        <taxon>Pseudomonadati</taxon>
        <taxon>Bacteroidota</taxon>
        <taxon>Cytophagia</taxon>
        <taxon>Cytophagales</taxon>
        <taxon>Leadbetterellaceae</taxon>
        <taxon>Arcticibacterium</taxon>
    </lineage>
</organism>
<keyword evidence="3" id="KW-1185">Reference proteome</keyword>
<name>A0A2Z4GDF0_9BACT</name>
<dbReference type="RefSeq" id="WP_111372231.1">
    <property type="nucleotide sequence ID" value="NZ_CP029480.1"/>
</dbReference>
<evidence type="ECO:0008006" key="4">
    <source>
        <dbReference type="Google" id="ProtNLM"/>
    </source>
</evidence>
<dbReference type="EMBL" id="CP029480">
    <property type="protein sequence ID" value="AWV99038.1"/>
    <property type="molecule type" value="Genomic_DNA"/>
</dbReference>
<dbReference type="OrthoDB" id="1320396at2"/>